<proteinExistence type="inferred from homology"/>
<reference evidence="6 7" key="1">
    <citation type="submission" date="2021-07" db="EMBL/GenBank/DDBJ databases">
        <title>Paenibacillus radiodurans sp. nov., isolated from the southeastern edge of Tengger Desert.</title>
        <authorList>
            <person name="Zhang G."/>
        </authorList>
    </citation>
    <scope>NUCLEOTIDE SEQUENCE [LARGE SCALE GENOMIC DNA]</scope>
    <source>
        <strain evidence="6 7">CCM 7311</strain>
    </source>
</reference>
<feature type="domain" description="SLH" evidence="5">
    <location>
        <begin position="1556"/>
        <end position="1614"/>
    </location>
</feature>
<dbReference type="SUPFAM" id="SSF49464">
    <property type="entry name" value="Carboxypeptidase regulatory domain-like"/>
    <property type="match status" value="2"/>
</dbReference>
<evidence type="ECO:0000259" key="4">
    <source>
        <dbReference type="PROSITE" id="PS51127"/>
    </source>
</evidence>
<dbReference type="InterPro" id="IPR008964">
    <property type="entry name" value="Invasin/intimin_cell_adhesion"/>
</dbReference>
<accession>A0ABS7C013</accession>
<dbReference type="PANTHER" id="PTHR43308:SF5">
    <property type="entry name" value="S-LAYER PROTEIN _ PEPTIDOGLYCAN ENDO-BETA-N-ACETYLGLUCOSAMINIDASE"/>
    <property type="match status" value="1"/>
</dbReference>
<dbReference type="InterPro" id="IPR001119">
    <property type="entry name" value="SLH_dom"/>
</dbReference>
<dbReference type="Pfam" id="PF17963">
    <property type="entry name" value="Big_9"/>
    <property type="match status" value="1"/>
</dbReference>
<dbReference type="Pfam" id="PF02369">
    <property type="entry name" value="Big_1"/>
    <property type="match status" value="1"/>
</dbReference>
<keyword evidence="7" id="KW-1185">Reference proteome</keyword>
<dbReference type="InterPro" id="IPR013783">
    <property type="entry name" value="Ig-like_fold"/>
</dbReference>
<protein>
    <submittedName>
        <fullName evidence="6">S-layer homology domain-containing protein</fullName>
    </submittedName>
</protein>
<gene>
    <name evidence="6" type="ORF">K0U00_09350</name>
</gene>
<dbReference type="SMART" id="SM00634">
    <property type="entry name" value="BID_1"/>
    <property type="match status" value="1"/>
</dbReference>
<name>A0ABS7C013_9BACL</name>
<evidence type="ECO:0000313" key="6">
    <source>
        <dbReference type="EMBL" id="MBW7454234.1"/>
    </source>
</evidence>
<dbReference type="InterPro" id="IPR001434">
    <property type="entry name" value="OmcB-like_DUF11"/>
</dbReference>
<organism evidence="6 7">
    <name type="scientific">Paenibacillus sepulcri</name>
    <dbReference type="NCBI Taxonomy" id="359917"/>
    <lineage>
        <taxon>Bacteria</taxon>
        <taxon>Bacillati</taxon>
        <taxon>Bacillota</taxon>
        <taxon>Bacilli</taxon>
        <taxon>Bacillales</taxon>
        <taxon>Paenibacillaceae</taxon>
        <taxon>Paenibacillus</taxon>
    </lineage>
</organism>
<dbReference type="Pfam" id="PF01345">
    <property type="entry name" value="DUF11"/>
    <property type="match status" value="1"/>
</dbReference>
<dbReference type="Gene3D" id="2.60.40.1120">
    <property type="entry name" value="Carboxypeptidase-like, regulatory domain"/>
    <property type="match status" value="2"/>
</dbReference>
<feature type="region of interest" description="Disordered" evidence="2">
    <location>
        <begin position="289"/>
        <end position="308"/>
    </location>
</feature>
<feature type="chain" id="PRO_5046268552" evidence="3">
    <location>
        <begin position="30"/>
        <end position="1657"/>
    </location>
</feature>
<keyword evidence="3" id="KW-0732">Signal</keyword>
<dbReference type="PROSITE" id="PS51272">
    <property type="entry name" value="SLH"/>
    <property type="match status" value="3"/>
</dbReference>
<evidence type="ECO:0000256" key="1">
    <source>
        <dbReference type="ARBA" id="ARBA00010116"/>
    </source>
</evidence>
<dbReference type="Proteomes" id="UP001519887">
    <property type="component" value="Unassembled WGS sequence"/>
</dbReference>
<feature type="domain" description="SLH" evidence="5">
    <location>
        <begin position="1431"/>
        <end position="1490"/>
    </location>
</feature>
<evidence type="ECO:0000256" key="3">
    <source>
        <dbReference type="SAM" id="SignalP"/>
    </source>
</evidence>
<dbReference type="PROSITE" id="PS51127">
    <property type="entry name" value="BIG1"/>
    <property type="match status" value="1"/>
</dbReference>
<comment type="caution">
    <text evidence="6">The sequence shown here is derived from an EMBL/GenBank/DDBJ whole genome shotgun (WGS) entry which is preliminary data.</text>
</comment>
<dbReference type="Gene3D" id="2.60.40.10">
    <property type="entry name" value="Immunoglobulins"/>
    <property type="match status" value="1"/>
</dbReference>
<evidence type="ECO:0000259" key="5">
    <source>
        <dbReference type="PROSITE" id="PS51272"/>
    </source>
</evidence>
<comment type="similarity">
    <text evidence="1">Belongs to the intimin/invasin family.</text>
</comment>
<dbReference type="Pfam" id="PF00395">
    <property type="entry name" value="SLH"/>
    <property type="match status" value="3"/>
</dbReference>
<dbReference type="SUPFAM" id="SSF49373">
    <property type="entry name" value="Invasin/intimin cell-adhesion fragments"/>
    <property type="match status" value="1"/>
</dbReference>
<sequence>MRKRTTSKRIVSLVMALFLLLGAVTPSFAAEGGVPEVSGGATYFTDTDNWGGLDSEGSDNAVDADLDFPSKIGNGDAKYPIEFKIEDVDQLPAKSAYLLIRALDVDEYDGNSGTGEWDRAYLSSDPGEIVLGTPYTDWNQSPNSSLKGQNATYKREFNQNAYVGALSGNNDKWNTTVLKIDPDDFGKIQTGDNFVGISTHHYLWAETTFSSWIVNVDWGQLVIDGGSRTTGEITSAIVKVENGKITVDPEFLPKNNGDFAMEINVIEEVTNGGDTVEQNLVTGQEFFPDAEQGQPESPNQPIALSNPNIDPSKEYTVNIILFDNRDDESFDPGKAEHIYSLSTFDPMVSNIAKSGSQYEPTAFAKEEFKSKFSKINGATDNDLEKVKIVTLPDPGLGVLKLGAATVTEGMDIDYDQLDELQFIPNSNGSFDEPVTFKWNGYDPDQGKYAQFDADVTITPNLAPTVDNTVIPVNKGTEEIPLGENISDAYADPTVPDEPLEQVKIVHVPTSGKLVYLPDGDTEEKVVTDGDIISADELESLKFIPDEGQSGTVTFEWNGSDGTQYAQTPATVTIKINTPPVVNAVAETGLEGQNVAIAKNDLGYVDNDGDVLTKIRITGPSSDKGTLKYNTVTDATYIDIPVNNEIDFNELNNLIFIPDPGLTIDELVTFEWEGYDGKQYSEAPAAIVITYDGIPIAKPQTVNVEEGTLSIPIELIGEDAENSPLTYSITVDPDKGGLQQIDSGHWIYTPNEGFKWGEDAFSFTVTDDTYHQVSSPAEVTIKIHRALDGWVGFKGLGDPNVVKAIPGEPLLLSAVSSLLADSVTAIVNGQPVELTLANPETYLLDGFKSWMDNNFVLPSETATGVYTVAFEARKSDDSLLPAEPENKLADNKFEVVGVDLALTANPDKIVGDGKSTTELTAVLKDADGNPLSGVEVEFNAPIGEFVGSNKAVTDEQGKAVVTYKSAKITGIDEQQIPVTATVYDPEKGLSGQEKIMVTFQPATIKGVITKGDTNEPVPGASVRVTLDLNGDGKIEAGVDFDGTVVTDANGAYSIPVPKGDAEYDLEVTQTVIVGGVETPVTFNQKAHVGTVTGSEDESFDSEKTVTGIVLFQKPDGKTSLISDEMLGKTKVYLKDAAGNYVSENGVPKAFELQAQGLFNADGLAVGDYTLEVSYELAPGQEIIISRGTVGVKANGEMNITEELVDPYGTITDAVTGAKIEGAKVVLHFADTQRNKDKGRTPNGEVTLPLLVGFDPNDNASPEQLSDEHGFYAYMVFPETDYYLTVTKDGYDSYTSPTISVERDIVKHDLQLAPVTPGPGPVYIPPAAPDVTLNFSVDKNLVEAGGQSTITVDYKNQSTAQLAAGEIKVTLPEGVEIIDASGGKVEGSTITWPVKELAAGGTGSFKIVVKWPQLDAKDASFDVSGEFTVNNNSAAPVKAQSAVKIQVFSIEKLEHQRYILGYPDGLFKPNRSLTRAELAAIVARLTENNQLEDTLSFTDVPADYWAANYIKIATKHGYFSGFEDGTFRPDAAVTRGELASVMVRFLKLDVSKPGELHFNDVIGHWAASAIEELYRSNFVAGYPDGSFKPRNSIIRSEAVTLINRMLYRGPLNGLGAMFPDVPESHWAFGDVQEATVSHESVRNSDGSETWEKNIADDVE</sequence>
<feature type="domain" description="SLH" evidence="5">
    <location>
        <begin position="1491"/>
        <end position="1554"/>
    </location>
</feature>
<feature type="compositionally biased region" description="Polar residues" evidence="2">
    <location>
        <begin position="294"/>
        <end position="308"/>
    </location>
</feature>
<dbReference type="InterPro" id="IPR003344">
    <property type="entry name" value="Big_1_dom"/>
</dbReference>
<feature type="signal peptide" evidence="3">
    <location>
        <begin position="1"/>
        <end position="29"/>
    </location>
</feature>
<dbReference type="InterPro" id="IPR008969">
    <property type="entry name" value="CarboxyPept-like_regulatory"/>
</dbReference>
<dbReference type="RefSeq" id="WP_210044679.1">
    <property type="nucleotide sequence ID" value="NZ_JBHLVU010000077.1"/>
</dbReference>
<evidence type="ECO:0000256" key="2">
    <source>
        <dbReference type="SAM" id="MobiDB-lite"/>
    </source>
</evidence>
<evidence type="ECO:0000313" key="7">
    <source>
        <dbReference type="Proteomes" id="UP001519887"/>
    </source>
</evidence>
<feature type="domain" description="Big-1" evidence="4">
    <location>
        <begin position="898"/>
        <end position="980"/>
    </location>
</feature>
<dbReference type="PANTHER" id="PTHR43308">
    <property type="entry name" value="OUTER MEMBRANE PROTEIN ALPHA-RELATED"/>
    <property type="match status" value="1"/>
</dbReference>
<dbReference type="InterPro" id="IPR051465">
    <property type="entry name" value="Cell_Envelope_Struct_Comp"/>
</dbReference>
<dbReference type="EMBL" id="JAHZIK010000172">
    <property type="protein sequence ID" value="MBW7454234.1"/>
    <property type="molecule type" value="Genomic_DNA"/>
</dbReference>